<evidence type="ECO:0000313" key="2">
    <source>
        <dbReference type="Proteomes" id="UP000276542"/>
    </source>
</evidence>
<reference evidence="2" key="1">
    <citation type="submission" date="2018-09" db="EMBL/GenBank/DDBJ databases">
        <authorList>
            <person name="Zhu H."/>
        </authorList>
    </citation>
    <scope>NUCLEOTIDE SEQUENCE [LARGE SCALE GENOMIC DNA]</scope>
    <source>
        <strain evidence="2">K1W22B-1</strain>
    </source>
</reference>
<proteinExistence type="predicted"/>
<dbReference type="Proteomes" id="UP000276542">
    <property type="component" value="Unassembled WGS sequence"/>
</dbReference>
<dbReference type="EMBL" id="QYRP01000002">
    <property type="protein sequence ID" value="RJS47289.1"/>
    <property type="molecule type" value="Genomic_DNA"/>
</dbReference>
<evidence type="ECO:0000313" key="1">
    <source>
        <dbReference type="EMBL" id="RJS47289.1"/>
    </source>
</evidence>
<dbReference type="AlphaFoldDB" id="A0A3A5H9G7"/>
<sequence>MRLARSISDTCFTLRTEPEIHSKWWKRDLYRGDDRAHWVAAVGEAIQAWPEWAEWRATR</sequence>
<comment type="caution">
    <text evidence="1">The sequence shown here is derived from an EMBL/GenBank/DDBJ whole genome shotgun (WGS) entry which is preliminary data.</text>
</comment>
<name>A0A3A5H9G7_9ACTN</name>
<keyword evidence="2" id="KW-1185">Reference proteome</keyword>
<organism evidence="1 2">
    <name type="scientific">Nocardioides cavernaquae</name>
    <dbReference type="NCBI Taxonomy" id="2321396"/>
    <lineage>
        <taxon>Bacteria</taxon>
        <taxon>Bacillati</taxon>
        <taxon>Actinomycetota</taxon>
        <taxon>Actinomycetes</taxon>
        <taxon>Propionibacteriales</taxon>
        <taxon>Nocardioidaceae</taxon>
        <taxon>Nocardioides</taxon>
    </lineage>
</organism>
<gene>
    <name evidence="1" type="ORF">D4739_14380</name>
</gene>
<protein>
    <submittedName>
        <fullName evidence="1">Uncharacterized protein</fullName>
    </submittedName>
</protein>
<accession>A0A3A5H9G7</accession>